<dbReference type="InterPro" id="IPR009094">
    <property type="entry name" value="DiS-bond_isomerase_DsbC/G_N_sf"/>
</dbReference>
<comment type="similarity">
    <text evidence="2 7">Belongs to the thioredoxin family. DsbC subfamily.</text>
</comment>
<dbReference type="Proteomes" id="UP000033874">
    <property type="component" value="Unassembled WGS sequence"/>
</dbReference>
<evidence type="ECO:0000256" key="7">
    <source>
        <dbReference type="RuleBase" id="RU364038"/>
    </source>
</evidence>
<keyword evidence="3 7" id="KW-0732">Signal</keyword>
<evidence type="ECO:0000256" key="1">
    <source>
        <dbReference type="ARBA" id="ARBA00004418"/>
    </source>
</evidence>
<comment type="function">
    <text evidence="7">Required for disulfide bond formation in some periplasmic proteins. Acts by transferring its disulfide bond to other proteins and is reduced in the process.</text>
</comment>
<evidence type="ECO:0000313" key="10">
    <source>
        <dbReference type="EMBL" id="KKW90572.1"/>
    </source>
</evidence>
<dbReference type="GO" id="GO:0042597">
    <property type="term" value="C:periplasmic space"/>
    <property type="evidence" value="ECO:0007669"/>
    <property type="project" value="UniProtKB-SubCell"/>
</dbReference>
<dbReference type="PATRIC" id="fig|56193.3.peg.3867"/>
<dbReference type="RefSeq" id="WP_046765074.1">
    <property type="nucleotide sequence ID" value="NZ_LBIC01000009.1"/>
</dbReference>
<evidence type="ECO:0000256" key="3">
    <source>
        <dbReference type="ARBA" id="ARBA00022729"/>
    </source>
</evidence>
<dbReference type="Pfam" id="PF10411">
    <property type="entry name" value="DsbC_N"/>
    <property type="match status" value="1"/>
</dbReference>
<keyword evidence="11" id="KW-1185">Reference proteome</keyword>
<dbReference type="CDD" id="cd03020">
    <property type="entry name" value="DsbA_DsbC_DsbG"/>
    <property type="match status" value="1"/>
</dbReference>
<dbReference type="SUPFAM" id="SSF52833">
    <property type="entry name" value="Thioredoxin-like"/>
    <property type="match status" value="1"/>
</dbReference>
<dbReference type="InterPro" id="IPR036249">
    <property type="entry name" value="Thioredoxin-like_sf"/>
</dbReference>
<dbReference type="InterPro" id="IPR051470">
    <property type="entry name" value="Thiol:disulfide_interchange"/>
</dbReference>
<dbReference type="SUPFAM" id="SSF54423">
    <property type="entry name" value="DsbC/DsbG N-terminal domain-like"/>
    <property type="match status" value="1"/>
</dbReference>
<evidence type="ECO:0000313" key="11">
    <source>
        <dbReference type="Proteomes" id="UP000033874"/>
    </source>
</evidence>
<dbReference type="InterPro" id="IPR033954">
    <property type="entry name" value="DiS-bond_Isoase_DsbC/G"/>
</dbReference>
<reference evidence="10 11" key="1">
    <citation type="submission" date="2015-04" db="EMBL/GenBank/DDBJ databases">
        <title>Genome sequence of aromatic hydrocarbons-degrading Sphingobium chungbukense DJ77.</title>
        <authorList>
            <person name="Kim Y.-C."/>
            <person name="Chae J.-C."/>
        </authorList>
    </citation>
    <scope>NUCLEOTIDE SEQUENCE [LARGE SCALE GENOMIC DNA]</scope>
    <source>
        <strain evidence="10 11">DJ77</strain>
    </source>
</reference>
<evidence type="ECO:0000256" key="4">
    <source>
        <dbReference type="ARBA" id="ARBA00022764"/>
    </source>
</evidence>
<keyword evidence="5" id="KW-1015">Disulfide bond</keyword>
<comment type="caution">
    <text evidence="10">The sequence shown here is derived from an EMBL/GenBank/DDBJ whole genome shotgun (WGS) entry which is preliminary data.</text>
</comment>
<sequence>MSATDLLRQVGRSVRRFRFLIAAAGAVGLASLALAADVHVPDETVRAALRARLPRTPVDAVDCTKIRGLCEIVAGANLFYVDPGARFLVIGRVYDMQTRQDLTAARLLEMNPDMLVGAAASANAAAGATRSHAGQPGLASAGKAAAASGQGARSLSLAKLGEDGAIIWGNRKGPRITVFSDFRCGYCRALSKVLREMNVQVVERPISVLGSRALADRVYCAKNRERALHAAYAGEPLKETPDCDTSGLDANEAFAREHGLNGTPVIVRGDGAVLEGYRPRAVLEKWLKESRS</sequence>
<dbReference type="Gene3D" id="3.40.30.10">
    <property type="entry name" value="Glutaredoxin"/>
    <property type="match status" value="1"/>
</dbReference>
<feature type="domain" description="Disulphide bond isomerase DsbC/G N-terminal" evidence="8">
    <location>
        <begin position="39"/>
        <end position="104"/>
    </location>
</feature>
<protein>
    <recommendedName>
        <fullName evidence="7">Thiol:disulfide interchange protein</fullName>
    </recommendedName>
</protein>
<keyword evidence="4 7" id="KW-0574">Periplasm</keyword>
<dbReference type="AlphaFoldDB" id="A0A0M3AKE8"/>
<evidence type="ECO:0000259" key="9">
    <source>
        <dbReference type="Pfam" id="PF13098"/>
    </source>
</evidence>
<accession>A0A0M3AKE8</accession>
<dbReference type="EMBL" id="LBIC01000009">
    <property type="protein sequence ID" value="KKW90572.1"/>
    <property type="molecule type" value="Genomic_DNA"/>
</dbReference>
<name>A0A0M3AKE8_9SPHN</name>
<gene>
    <name evidence="10" type="ORF">YP76_18445</name>
</gene>
<dbReference type="STRING" id="56193.YP76_18445"/>
<dbReference type="InterPro" id="IPR012336">
    <property type="entry name" value="Thioredoxin-like_fold"/>
</dbReference>
<organism evidence="10 11">
    <name type="scientific">Sphingobium chungbukense</name>
    <dbReference type="NCBI Taxonomy" id="56193"/>
    <lineage>
        <taxon>Bacteria</taxon>
        <taxon>Pseudomonadati</taxon>
        <taxon>Pseudomonadota</taxon>
        <taxon>Alphaproteobacteria</taxon>
        <taxon>Sphingomonadales</taxon>
        <taxon>Sphingomonadaceae</taxon>
        <taxon>Sphingobium</taxon>
    </lineage>
</organism>
<feature type="chain" id="PRO_5010003365" description="Thiol:disulfide interchange protein" evidence="7">
    <location>
        <begin position="36"/>
        <end position="292"/>
    </location>
</feature>
<dbReference type="PANTHER" id="PTHR35272">
    <property type="entry name" value="THIOL:DISULFIDE INTERCHANGE PROTEIN DSBC-RELATED"/>
    <property type="match status" value="1"/>
</dbReference>
<keyword evidence="6 7" id="KW-0676">Redox-active center</keyword>
<feature type="domain" description="Thioredoxin-like fold" evidence="9">
    <location>
        <begin position="172"/>
        <end position="287"/>
    </location>
</feature>
<evidence type="ECO:0000259" key="8">
    <source>
        <dbReference type="Pfam" id="PF10411"/>
    </source>
</evidence>
<evidence type="ECO:0000256" key="5">
    <source>
        <dbReference type="ARBA" id="ARBA00023157"/>
    </source>
</evidence>
<feature type="signal peptide" evidence="7">
    <location>
        <begin position="1"/>
        <end position="35"/>
    </location>
</feature>
<dbReference type="PANTHER" id="PTHR35272:SF3">
    <property type="entry name" value="THIOL:DISULFIDE INTERCHANGE PROTEIN DSBC"/>
    <property type="match status" value="1"/>
</dbReference>
<proteinExistence type="inferred from homology"/>
<evidence type="ECO:0000256" key="2">
    <source>
        <dbReference type="ARBA" id="ARBA00009813"/>
    </source>
</evidence>
<evidence type="ECO:0000256" key="6">
    <source>
        <dbReference type="ARBA" id="ARBA00023284"/>
    </source>
</evidence>
<dbReference type="Gene3D" id="3.10.450.70">
    <property type="entry name" value="Disulphide bond isomerase, DsbC/G, N-terminal"/>
    <property type="match status" value="1"/>
</dbReference>
<dbReference type="InterPro" id="IPR018950">
    <property type="entry name" value="DiS-bond_isomerase_DsbC/G_N"/>
</dbReference>
<dbReference type="Pfam" id="PF13098">
    <property type="entry name" value="Thioredoxin_2"/>
    <property type="match status" value="1"/>
</dbReference>
<comment type="subcellular location">
    <subcellularLocation>
        <location evidence="1 7">Periplasm</location>
    </subcellularLocation>
</comment>